<sequence length="173" mass="19148">MMFKKAAIALSLLLLTGLTGYYFMPEPKLPAHITIDKMIAIKSRRQLLVYAQGKLIKTYAISLGSCPAGKKQFEHDGKTPDGVYFINAKNPNSVCHKNLGISYPNQADVQQAKKFKLPTGGDIKIHGLTNGLGFIGKFHRWYNWTAGCIALTNAEIDDLYSHTPIGTPIEIRL</sequence>
<evidence type="ECO:0000256" key="1">
    <source>
        <dbReference type="ARBA" id="ARBA00004752"/>
    </source>
</evidence>
<dbReference type="HOGENOM" id="CLU_102842_0_0_10"/>
<comment type="similarity">
    <text evidence="2">Belongs to the YkuD family.</text>
</comment>
<dbReference type="GO" id="GO:0008360">
    <property type="term" value="P:regulation of cell shape"/>
    <property type="evidence" value="ECO:0007669"/>
    <property type="project" value="UniProtKB-UniRule"/>
</dbReference>
<evidence type="ECO:0000256" key="3">
    <source>
        <dbReference type="ARBA" id="ARBA00022679"/>
    </source>
</evidence>
<feature type="active site" description="Nucleophile" evidence="7">
    <location>
        <position position="148"/>
    </location>
</feature>
<keyword evidence="5 7" id="KW-0573">Peptidoglycan synthesis</keyword>
<reference evidence="9" key="1">
    <citation type="submission" date="2011-09" db="EMBL/GenBank/DDBJ databases">
        <title>The permanent draft genome of Mucilaginibacter paludis DSM 18603.</title>
        <authorList>
            <consortium name="US DOE Joint Genome Institute (JGI-PGF)"/>
            <person name="Lucas S."/>
            <person name="Han J."/>
            <person name="Lapidus A."/>
            <person name="Bruce D."/>
            <person name="Goodwin L."/>
            <person name="Pitluck S."/>
            <person name="Peters L."/>
            <person name="Kyrpides N."/>
            <person name="Mavromatis K."/>
            <person name="Ivanova N."/>
            <person name="Mikhailova N."/>
            <person name="Held B."/>
            <person name="Detter J.C."/>
            <person name="Tapia R."/>
            <person name="Han C."/>
            <person name="Land M."/>
            <person name="Hauser L."/>
            <person name="Markowitz V."/>
            <person name="Cheng J.-F."/>
            <person name="Hugenholtz P."/>
            <person name="Woyke T."/>
            <person name="Wu D."/>
            <person name="Tindall B."/>
            <person name="Brambilla E."/>
            <person name="Klenk H.-P."/>
            <person name="Eisen J.A."/>
        </authorList>
    </citation>
    <scope>NUCLEOTIDE SEQUENCE [LARGE SCALE GENOMIC DNA]</scope>
    <source>
        <strain evidence="9">DSM 18603</strain>
    </source>
</reference>
<keyword evidence="4 7" id="KW-0133">Cell shape</keyword>
<dbReference type="InterPro" id="IPR005490">
    <property type="entry name" value="LD_TPept_cat_dom"/>
</dbReference>
<accession>H1Y2Z0</accession>
<proteinExistence type="inferred from homology"/>
<dbReference type="Gene3D" id="2.40.440.10">
    <property type="entry name" value="L,D-transpeptidase catalytic domain-like"/>
    <property type="match status" value="1"/>
</dbReference>
<dbReference type="SUPFAM" id="SSF141523">
    <property type="entry name" value="L,D-transpeptidase catalytic domain-like"/>
    <property type="match status" value="1"/>
</dbReference>
<dbReference type="GO" id="GO:0016740">
    <property type="term" value="F:transferase activity"/>
    <property type="evidence" value="ECO:0007669"/>
    <property type="project" value="UniProtKB-KW"/>
</dbReference>
<dbReference type="MEROPS" id="C82.A01"/>
<comment type="pathway">
    <text evidence="1 7">Cell wall biogenesis; peptidoglycan biosynthesis.</text>
</comment>
<dbReference type="PANTHER" id="PTHR36699:SF1">
    <property type="entry name" value="L,D-TRANSPEPTIDASE YAFK-RELATED"/>
    <property type="match status" value="1"/>
</dbReference>
<evidence type="ECO:0000256" key="6">
    <source>
        <dbReference type="ARBA" id="ARBA00023316"/>
    </source>
</evidence>
<name>H1Y2Z0_9SPHI</name>
<dbReference type="PROSITE" id="PS52029">
    <property type="entry name" value="LD_TPASE"/>
    <property type="match status" value="1"/>
</dbReference>
<dbReference type="InterPro" id="IPR038063">
    <property type="entry name" value="Transpep_catalytic_dom"/>
</dbReference>
<dbReference type="CDD" id="cd16913">
    <property type="entry name" value="YkuD_like"/>
    <property type="match status" value="1"/>
</dbReference>
<dbReference type="eggNOG" id="COG3034">
    <property type="taxonomic scope" value="Bacteria"/>
</dbReference>
<keyword evidence="6 7" id="KW-0961">Cell wall biogenesis/degradation</keyword>
<dbReference type="AlphaFoldDB" id="H1Y2Z0"/>
<dbReference type="GO" id="GO:0004180">
    <property type="term" value="F:carboxypeptidase activity"/>
    <property type="evidence" value="ECO:0007669"/>
    <property type="project" value="UniProtKB-ARBA"/>
</dbReference>
<keyword evidence="10" id="KW-1185">Reference proteome</keyword>
<protein>
    <submittedName>
        <fullName evidence="9">ErfK/YbiS/YcfS/YnhG family protein</fullName>
    </submittedName>
</protein>
<gene>
    <name evidence="9" type="ORF">Mucpa_4445</name>
</gene>
<evidence type="ECO:0000313" key="10">
    <source>
        <dbReference type="Proteomes" id="UP000002774"/>
    </source>
</evidence>
<dbReference type="STRING" id="714943.Mucpa_4445"/>
<feature type="domain" description="L,D-TPase catalytic" evidence="8">
    <location>
        <begin position="36"/>
        <end position="172"/>
    </location>
</feature>
<evidence type="ECO:0000256" key="4">
    <source>
        <dbReference type="ARBA" id="ARBA00022960"/>
    </source>
</evidence>
<organism evidence="9 10">
    <name type="scientific">Mucilaginibacter paludis DSM 18603</name>
    <dbReference type="NCBI Taxonomy" id="714943"/>
    <lineage>
        <taxon>Bacteria</taxon>
        <taxon>Pseudomonadati</taxon>
        <taxon>Bacteroidota</taxon>
        <taxon>Sphingobacteriia</taxon>
        <taxon>Sphingobacteriales</taxon>
        <taxon>Sphingobacteriaceae</taxon>
        <taxon>Mucilaginibacter</taxon>
    </lineage>
</organism>
<evidence type="ECO:0000259" key="8">
    <source>
        <dbReference type="PROSITE" id="PS52029"/>
    </source>
</evidence>
<dbReference type="RefSeq" id="WP_008509392.1">
    <property type="nucleotide sequence ID" value="NZ_CM001403.1"/>
</dbReference>
<evidence type="ECO:0000256" key="5">
    <source>
        <dbReference type="ARBA" id="ARBA00022984"/>
    </source>
</evidence>
<dbReference type="EMBL" id="CM001403">
    <property type="protein sequence ID" value="EHQ28535.1"/>
    <property type="molecule type" value="Genomic_DNA"/>
</dbReference>
<keyword evidence="3" id="KW-0808">Transferase</keyword>
<dbReference type="UniPathway" id="UPA00219"/>
<evidence type="ECO:0000256" key="7">
    <source>
        <dbReference type="PROSITE-ProRule" id="PRU01373"/>
    </source>
</evidence>
<dbReference type="Proteomes" id="UP000002774">
    <property type="component" value="Chromosome"/>
</dbReference>
<dbReference type="PANTHER" id="PTHR36699">
    <property type="entry name" value="LD-TRANSPEPTIDASE"/>
    <property type="match status" value="1"/>
</dbReference>
<evidence type="ECO:0000313" key="9">
    <source>
        <dbReference type="EMBL" id="EHQ28535.1"/>
    </source>
</evidence>
<dbReference type="GO" id="GO:0009252">
    <property type="term" value="P:peptidoglycan biosynthetic process"/>
    <property type="evidence" value="ECO:0007669"/>
    <property type="project" value="UniProtKB-UniPathway"/>
</dbReference>
<feature type="active site" description="Proton donor/acceptor" evidence="7">
    <location>
        <position position="126"/>
    </location>
</feature>
<dbReference type="GO" id="GO:0071555">
    <property type="term" value="P:cell wall organization"/>
    <property type="evidence" value="ECO:0007669"/>
    <property type="project" value="UniProtKB-UniRule"/>
</dbReference>
<evidence type="ECO:0000256" key="2">
    <source>
        <dbReference type="ARBA" id="ARBA00005992"/>
    </source>
</evidence>
<dbReference type="Pfam" id="PF03734">
    <property type="entry name" value="YkuD"/>
    <property type="match status" value="1"/>
</dbReference>